<gene>
    <name evidence="1" type="ORF">GGD45_000426</name>
    <name evidence="2" type="ORF">GXW80_00560</name>
</gene>
<reference evidence="2 3" key="1">
    <citation type="submission" date="2020-02" db="EMBL/GenBank/DDBJ databases">
        <title>Draft genome sequence of Rhizobium tropici.</title>
        <authorList>
            <person name="Khayi S."/>
            <person name="Jemo M."/>
        </authorList>
    </citation>
    <scope>NUCLEOTIDE SEQUENCE [LARGE SCALE GENOMIC DNA]</scope>
    <source>
        <strain evidence="2 3">A12</strain>
    </source>
</reference>
<dbReference type="AlphaFoldDB" id="A0A6P1BYI5"/>
<dbReference type="EMBL" id="JACHBF010000001">
    <property type="protein sequence ID" value="MBB6490042.1"/>
    <property type="molecule type" value="Genomic_DNA"/>
</dbReference>
<protein>
    <submittedName>
        <fullName evidence="1">Glutathione S-transferase</fullName>
    </submittedName>
</protein>
<name>A0A6P1BYI5_RHITR</name>
<evidence type="ECO:0000313" key="3">
    <source>
        <dbReference type="Proteomes" id="UP000471190"/>
    </source>
</evidence>
<comment type="caution">
    <text evidence="2">The sequence shown here is derived from an EMBL/GenBank/DDBJ whole genome shotgun (WGS) entry which is preliminary data.</text>
</comment>
<dbReference type="Proteomes" id="UP000471190">
    <property type="component" value="Unassembled WGS sequence"/>
</dbReference>
<evidence type="ECO:0000313" key="2">
    <source>
        <dbReference type="EMBL" id="NEV09468.1"/>
    </source>
</evidence>
<keyword evidence="4" id="KW-1185">Reference proteome</keyword>
<dbReference type="Proteomes" id="UP000526625">
    <property type="component" value="Unassembled WGS sequence"/>
</dbReference>
<dbReference type="RefSeq" id="WP_041677222.1">
    <property type="nucleotide sequence ID" value="NZ_JAADZA010000001.1"/>
</dbReference>
<reference evidence="1 4" key="2">
    <citation type="submission" date="2020-08" db="EMBL/GenBank/DDBJ databases">
        <title>Genomic Encyclopedia of Type Strains, Phase IV (KMG-V): Genome sequencing to study the core and pangenomes of soil and plant-associated prokaryotes.</title>
        <authorList>
            <person name="Whitman W."/>
        </authorList>
    </citation>
    <scope>NUCLEOTIDE SEQUENCE [LARGE SCALE GENOMIC DNA]</scope>
    <source>
        <strain evidence="1 4">SEMIA 4059</strain>
    </source>
</reference>
<organism evidence="2 3">
    <name type="scientific">Rhizobium tropici</name>
    <dbReference type="NCBI Taxonomy" id="398"/>
    <lineage>
        <taxon>Bacteria</taxon>
        <taxon>Pseudomonadati</taxon>
        <taxon>Pseudomonadota</taxon>
        <taxon>Alphaproteobacteria</taxon>
        <taxon>Hyphomicrobiales</taxon>
        <taxon>Rhizobiaceae</taxon>
        <taxon>Rhizobium/Agrobacterium group</taxon>
        <taxon>Rhizobium</taxon>
    </lineage>
</organism>
<accession>A0A6P1BYI5</accession>
<proteinExistence type="predicted"/>
<evidence type="ECO:0000313" key="1">
    <source>
        <dbReference type="EMBL" id="MBB6490042.1"/>
    </source>
</evidence>
<evidence type="ECO:0000313" key="4">
    <source>
        <dbReference type="Proteomes" id="UP000526625"/>
    </source>
</evidence>
<dbReference type="EMBL" id="JAADZA010000001">
    <property type="protein sequence ID" value="NEV09468.1"/>
    <property type="molecule type" value="Genomic_DNA"/>
</dbReference>
<sequence length="86" mass="9862">MMDSMALAKAIEIQSLAREEQWRCDEDLFYLDYGLEPPWLFIWIERIFAGSGIRRKAMKKADRPEIGRSACSGNNRCSQAAACSRM</sequence>